<keyword evidence="8" id="KW-0539">Nucleus</keyword>
<dbReference type="GO" id="GO:0005524">
    <property type="term" value="F:ATP binding"/>
    <property type="evidence" value="ECO:0007669"/>
    <property type="project" value="UniProtKB-KW"/>
</dbReference>
<feature type="compositionally biased region" description="Polar residues" evidence="11">
    <location>
        <begin position="598"/>
        <end position="611"/>
    </location>
</feature>
<dbReference type="Pfam" id="PF04950">
    <property type="entry name" value="RIBIOP_C"/>
    <property type="match status" value="1"/>
</dbReference>
<evidence type="ECO:0000313" key="13">
    <source>
        <dbReference type="EMBL" id="KAF6001105.1"/>
    </source>
</evidence>
<organism evidence="13 14">
    <name type="scientific">Cyanidiococcus yangmingshanensis</name>
    <dbReference type="NCBI Taxonomy" id="2690220"/>
    <lineage>
        <taxon>Eukaryota</taxon>
        <taxon>Rhodophyta</taxon>
        <taxon>Bangiophyceae</taxon>
        <taxon>Cyanidiales</taxon>
        <taxon>Cyanidiaceae</taxon>
        <taxon>Cyanidiococcus</taxon>
    </lineage>
</organism>
<feature type="compositionally biased region" description="Polar residues" evidence="11">
    <location>
        <begin position="472"/>
        <end position="482"/>
    </location>
</feature>
<dbReference type="AlphaFoldDB" id="A0A7J7IDD9"/>
<dbReference type="OrthoDB" id="10260897at2759"/>
<evidence type="ECO:0000256" key="9">
    <source>
        <dbReference type="ARBA" id="ARBA00049117"/>
    </source>
</evidence>
<keyword evidence="7" id="KW-0342">GTP-binding</keyword>
<dbReference type="FunFam" id="3.40.50.300:FF:000105">
    <property type="entry name" value="BMS1 ribosome biogenesis factor"/>
    <property type="match status" value="1"/>
</dbReference>
<dbReference type="EMBL" id="VWRR01000016">
    <property type="protein sequence ID" value="KAF6001105.1"/>
    <property type="molecule type" value="Genomic_DNA"/>
</dbReference>
<feature type="region of interest" description="Disordered" evidence="11">
    <location>
        <begin position="406"/>
        <end position="428"/>
    </location>
</feature>
<dbReference type="SMART" id="SM01362">
    <property type="entry name" value="DUF663"/>
    <property type="match status" value="1"/>
</dbReference>
<dbReference type="InterPro" id="IPR030387">
    <property type="entry name" value="G_Bms1/Tsr1_dom"/>
</dbReference>
<feature type="compositionally biased region" description="Basic and acidic residues" evidence="11">
    <location>
        <begin position="1091"/>
        <end position="1101"/>
    </location>
</feature>
<dbReference type="PANTHER" id="PTHR12858:SF2">
    <property type="entry name" value="RIBOSOME BIOGENESIS PROTEIN BMS1 HOMOLOG"/>
    <property type="match status" value="1"/>
</dbReference>
<feature type="region of interest" description="Disordered" evidence="11">
    <location>
        <begin position="471"/>
        <end position="527"/>
    </location>
</feature>
<dbReference type="InterPro" id="IPR012948">
    <property type="entry name" value="AARP2CN"/>
</dbReference>
<feature type="region of interest" description="Disordered" evidence="11">
    <location>
        <begin position="550"/>
        <end position="668"/>
    </location>
</feature>
<gene>
    <name evidence="13" type="primary">BMS1</name>
    <name evidence="13" type="ORF">F1559_002934</name>
</gene>
<proteinExistence type="inferred from homology"/>
<keyword evidence="14" id="KW-1185">Reference proteome</keyword>
<feature type="compositionally biased region" description="Basic and acidic residues" evidence="11">
    <location>
        <begin position="1151"/>
        <end position="1161"/>
    </location>
</feature>
<feature type="domain" description="Bms1-type G" evidence="12">
    <location>
        <begin position="50"/>
        <end position="215"/>
    </location>
</feature>
<comment type="similarity">
    <text evidence="10">Belongs to the TRAFAC class translation factor GTPase superfamily. Bms1-like GTPase family. BMS1 subfamily.</text>
</comment>
<accession>A0A7J7IDD9</accession>
<dbReference type="Pfam" id="PF08142">
    <property type="entry name" value="AARP2CN"/>
    <property type="match status" value="1"/>
</dbReference>
<dbReference type="Gene3D" id="3.40.50.300">
    <property type="entry name" value="P-loop containing nucleotide triphosphate hydrolases"/>
    <property type="match status" value="1"/>
</dbReference>
<feature type="region of interest" description="Disordered" evidence="11">
    <location>
        <begin position="1115"/>
        <end position="1161"/>
    </location>
</feature>
<dbReference type="InterPro" id="IPR007034">
    <property type="entry name" value="BMS1_TSR1_C"/>
</dbReference>
<feature type="region of interest" description="Disordered" evidence="11">
    <location>
        <begin position="280"/>
        <end position="307"/>
    </location>
</feature>
<dbReference type="InterPro" id="IPR027417">
    <property type="entry name" value="P-loop_NTPase"/>
</dbReference>
<dbReference type="GO" id="GO:0003924">
    <property type="term" value="F:GTPase activity"/>
    <property type="evidence" value="ECO:0007669"/>
    <property type="project" value="TreeGrafter"/>
</dbReference>
<dbReference type="GO" id="GO:0005654">
    <property type="term" value="C:nucleoplasm"/>
    <property type="evidence" value="ECO:0007669"/>
    <property type="project" value="UniProtKB-ARBA"/>
</dbReference>
<evidence type="ECO:0000259" key="12">
    <source>
        <dbReference type="PROSITE" id="PS51714"/>
    </source>
</evidence>
<comment type="catalytic activity">
    <reaction evidence="9">
        <text>GTP + H2O = GDP + phosphate + H(+)</text>
        <dbReference type="Rhea" id="RHEA:19669"/>
        <dbReference type="ChEBI" id="CHEBI:15377"/>
        <dbReference type="ChEBI" id="CHEBI:15378"/>
        <dbReference type="ChEBI" id="CHEBI:37565"/>
        <dbReference type="ChEBI" id="CHEBI:43474"/>
        <dbReference type="ChEBI" id="CHEBI:58189"/>
    </reaction>
    <physiologicalReaction direction="left-to-right" evidence="9">
        <dbReference type="Rhea" id="RHEA:19670"/>
    </physiologicalReaction>
</comment>
<feature type="compositionally biased region" description="Basic and acidic residues" evidence="11">
    <location>
        <begin position="642"/>
        <end position="667"/>
    </location>
</feature>
<evidence type="ECO:0000256" key="4">
    <source>
        <dbReference type="ARBA" id="ARBA00022741"/>
    </source>
</evidence>
<feature type="region of interest" description="Disordered" evidence="11">
    <location>
        <begin position="1076"/>
        <end position="1101"/>
    </location>
</feature>
<keyword evidence="5 13" id="KW-0378">Hydrolase</keyword>
<evidence type="ECO:0000256" key="10">
    <source>
        <dbReference type="ARBA" id="ARBA00061391"/>
    </source>
</evidence>
<protein>
    <submittedName>
        <fullName evidence="13">Glycoside hydrolase 2 (Mannanase, beta-galactosidase)</fullName>
    </submittedName>
</protein>
<dbReference type="GO" id="GO:0000462">
    <property type="term" value="P:maturation of SSU-rRNA from tricistronic rRNA transcript (SSU-rRNA, 5.8S rRNA, LSU-rRNA)"/>
    <property type="evidence" value="ECO:0007669"/>
    <property type="project" value="TreeGrafter"/>
</dbReference>
<keyword evidence="2" id="KW-0690">Ribosome biogenesis</keyword>
<evidence type="ECO:0000256" key="11">
    <source>
        <dbReference type="SAM" id="MobiDB-lite"/>
    </source>
</evidence>
<feature type="compositionally biased region" description="Basic and acidic residues" evidence="11">
    <location>
        <begin position="1115"/>
        <end position="1141"/>
    </location>
</feature>
<evidence type="ECO:0000256" key="2">
    <source>
        <dbReference type="ARBA" id="ARBA00022517"/>
    </source>
</evidence>
<dbReference type="GO" id="GO:0030686">
    <property type="term" value="C:90S preribosome"/>
    <property type="evidence" value="ECO:0007669"/>
    <property type="project" value="TreeGrafter"/>
</dbReference>
<evidence type="ECO:0000256" key="5">
    <source>
        <dbReference type="ARBA" id="ARBA00022801"/>
    </source>
</evidence>
<feature type="compositionally biased region" description="Basic and acidic residues" evidence="11">
    <location>
        <begin position="614"/>
        <end position="625"/>
    </location>
</feature>
<name>A0A7J7IDD9_9RHOD</name>
<comment type="caution">
    <text evidence="13">The sequence shown here is derived from an EMBL/GenBank/DDBJ whole genome shotgun (WGS) entry which is preliminary data.</text>
</comment>
<dbReference type="PROSITE" id="PS51714">
    <property type="entry name" value="G_BMS1"/>
    <property type="match status" value="1"/>
</dbReference>
<evidence type="ECO:0000256" key="3">
    <source>
        <dbReference type="ARBA" id="ARBA00022553"/>
    </source>
</evidence>
<dbReference type="GO" id="GO:0005525">
    <property type="term" value="F:GTP binding"/>
    <property type="evidence" value="ECO:0007669"/>
    <property type="project" value="UniProtKB-KW"/>
</dbReference>
<keyword evidence="6" id="KW-0067">ATP-binding</keyword>
<evidence type="ECO:0000256" key="1">
    <source>
        <dbReference type="ARBA" id="ARBA00004604"/>
    </source>
</evidence>
<feature type="compositionally biased region" description="Acidic residues" evidence="11">
    <location>
        <begin position="626"/>
        <end position="641"/>
    </location>
</feature>
<dbReference type="InterPro" id="IPR039761">
    <property type="entry name" value="Bms1/Tsr1"/>
</dbReference>
<evidence type="ECO:0000313" key="14">
    <source>
        <dbReference type="Proteomes" id="UP000530660"/>
    </source>
</evidence>
<dbReference type="GO" id="GO:0034511">
    <property type="term" value="F:U3 snoRNA binding"/>
    <property type="evidence" value="ECO:0007669"/>
    <property type="project" value="TreeGrafter"/>
</dbReference>
<dbReference type="SUPFAM" id="SSF52540">
    <property type="entry name" value="P-loop containing nucleoside triphosphate hydrolases"/>
    <property type="match status" value="1"/>
</dbReference>
<dbReference type="SMART" id="SM00785">
    <property type="entry name" value="AARP2CN"/>
    <property type="match status" value="1"/>
</dbReference>
<evidence type="ECO:0000256" key="8">
    <source>
        <dbReference type="ARBA" id="ARBA00023242"/>
    </source>
</evidence>
<dbReference type="GO" id="GO:0000479">
    <property type="term" value="P:endonucleolytic cleavage of tricistronic rRNA transcript (SSU-rRNA, 5.8S rRNA, LSU-rRNA)"/>
    <property type="evidence" value="ECO:0007669"/>
    <property type="project" value="TreeGrafter"/>
</dbReference>
<evidence type="ECO:0000256" key="6">
    <source>
        <dbReference type="ARBA" id="ARBA00022840"/>
    </source>
</evidence>
<dbReference type="GO" id="GO:0032040">
    <property type="term" value="C:small-subunit processome"/>
    <property type="evidence" value="ECO:0007669"/>
    <property type="project" value="UniProtKB-ARBA"/>
</dbReference>
<comment type="subcellular location">
    <subcellularLocation>
        <location evidence="1">Nucleus</location>
        <location evidence="1">Nucleolus</location>
    </subcellularLocation>
</comment>
<evidence type="ECO:0000256" key="7">
    <source>
        <dbReference type="ARBA" id="ARBA00023134"/>
    </source>
</evidence>
<keyword evidence="3" id="KW-0597">Phosphoprotein</keyword>
<dbReference type="Proteomes" id="UP000530660">
    <property type="component" value="Unassembled WGS sequence"/>
</dbReference>
<sequence>MTKRASDQKEQKKVAVARPRAFARSVRQLADRELHRTHAPEEDRFGGDAAPRVVAVIGPKACGKSSIIQALVKHYTHRKLEQVRGPVTVVASKTKRLTLIEVPPELPSMVDAAKIADLALLVINAAAGFEMETFEFLSVAAAHGMPRMLGVLTHLDTFKDPKKCRRTKKLLKDRLASEIVHGAKLFYLSGMREHGEYLKREVHNLARFISVIKYRPIAWRNDHPFVLVDRVEDMTPPSQSSGAKAERHLLVHGFLHGSPLRMPTVFHVPGLGDFSVDEATPRADPIPPPVAEESADGTKAGSKRRRTLQRKERFVYAPMANLDGVFFDPDALYVNIPDAYIRFTPSAQDETAVDAVQAENKNTERASAGELMVRALQDAKHSLHQSVSTIGVRLFGDDRKPLYTAEVGDAPRTGSFGLMEPAQSSRPWETVQSCDASVALDAGHLLVPARIHDDDSIRCSGNSSDDLVYAASDTSMEPSSSLDVKDRGPEEEVDSEPSQVAKRRSKPSRSSDSLAPIVGTNAPISGSANVHVDDVLSASSAENDDLFSARREAKPHGGPSWRNASVDSPMGTDDESEAGNPSDSETSFLARFAGVPRHSSTVQSKDTQVWRQGTDWRDPGFRDSESDVLELDDSSIVDDETNGGHDWRGRDIHSDDSADDHGDHECETDQLDGELTTVANQVPGALSTWMRGQFAQSAWDDHLPQTSHHVTERAALNEPSDRAAPQTTACATQHGQKAGNVAEGAPPIPEDAALGQSCFVPGTYLRLELRNVPAAFVHHFDPMRPLILGALPLPVERTRTMMRIRLLRHRWFRRLLKTHDPLLFSIGWHRFESVPIFCLEDSTGRHRMLKYTLEHMHCEAMLYGPVLPPGSGVVCFQSLGSERSRDFRVAATGVVCELDHQFRIVKKLKLVGEPHRIFKNTAFIRGMFNSELEVNKFMGALLRTPSGLRGVVKRSVRDGPPGTFRATFEDRLLMSDLVFLRAWVPVTPPSFYHPTRNLLEPAPWASTEPQRTYRWIRTARELRAANQCPVPSRPNSLYQPIERLPRRFHPLRIPRALEAVLPFASKPKQVEALNERKRRRLAHASPGLAERAPDTSRVERKEAQFLQMLRTVRRERAAKRGDAEKQKRQIYERQREKDEMQRLAARRARKKLELTRPRTHS</sequence>
<dbReference type="PANTHER" id="PTHR12858">
    <property type="entry name" value="RIBOSOME BIOGENESIS PROTEIN"/>
    <property type="match status" value="1"/>
</dbReference>
<keyword evidence="4" id="KW-0547">Nucleotide-binding</keyword>
<reference evidence="13 14" key="1">
    <citation type="journal article" date="2020" name="J. Phycol.">
        <title>Comparative genome analysis reveals Cyanidiococcus gen. nov., a new extremophilic red algal genus sister to Cyanidioschyzon (Cyanidioschyzonaceae, Rhodophyta).</title>
        <authorList>
            <person name="Liu S.-L."/>
            <person name="Chiang Y.-R."/>
            <person name="Yoon H.S."/>
            <person name="Fu H.-Y."/>
        </authorList>
    </citation>
    <scope>NUCLEOTIDE SEQUENCE [LARGE SCALE GENOMIC DNA]</scope>
    <source>
        <strain evidence="13 14">THAL066</strain>
    </source>
</reference>